<gene>
    <name evidence="1" type="ORF">KEG57_02945</name>
</gene>
<dbReference type="Proteomes" id="UP001151081">
    <property type="component" value="Unassembled WGS sequence"/>
</dbReference>
<proteinExistence type="predicted"/>
<evidence type="ECO:0000313" key="1">
    <source>
        <dbReference type="EMBL" id="MDC3979440.1"/>
    </source>
</evidence>
<dbReference type="InterPro" id="IPR024096">
    <property type="entry name" value="NO_sig/Golgi_transp_ligand-bd"/>
</dbReference>
<dbReference type="SUPFAM" id="SSF111126">
    <property type="entry name" value="Ligand-binding domain in the NO signalling and Golgi transport"/>
    <property type="match status" value="1"/>
</dbReference>
<dbReference type="Gene3D" id="3.30.1380.20">
    <property type="entry name" value="Trafficking protein particle complex subunit 3"/>
    <property type="match status" value="1"/>
</dbReference>
<dbReference type="AlphaFoldDB" id="A0A9X3WYS8"/>
<comment type="caution">
    <text evidence="1">The sequence shown here is derived from an EMBL/GenBank/DDBJ whole genome shotgun (WGS) entry which is preliminary data.</text>
</comment>
<organism evidence="1 2">
    <name type="scientific">Polyangium jinanense</name>
    <dbReference type="NCBI Taxonomy" id="2829994"/>
    <lineage>
        <taxon>Bacteria</taxon>
        <taxon>Pseudomonadati</taxon>
        <taxon>Myxococcota</taxon>
        <taxon>Polyangia</taxon>
        <taxon>Polyangiales</taxon>
        <taxon>Polyangiaceae</taxon>
        <taxon>Polyangium</taxon>
    </lineage>
</organism>
<evidence type="ECO:0008006" key="3">
    <source>
        <dbReference type="Google" id="ProtNLM"/>
    </source>
</evidence>
<sequence length="422" mass="45646">MKSLGELVRDLQPHSLLTLSDQLVYVQSHHHGIFLDQTISDALGGEGWAVRKQSAFESSHALLEAVFKTQSVEGAKDRLEVASALFSSMGHGKLVFDVAAEGGVVRGEALFYGSSFASKYGKVIRHKQPVDSFAAGFSAAAASLAFPSDWGHFEAEEVSCVGRGDGSCAFTLSRRPERPRLGVAVTRQVVASLPLKAPPLDAPASQYPQAIPSAMRVIRNLVATEEGVVRAFGVRLAIVPVGYVNQITFDTMHLLESRTPELVPVYAALVREAAQSGAFHLLGGVLSSPEWAISSKATGPVEHRLEKFLSIARVLGWGRWYSVEFFPGQSLVVRSPTTQESIYYGTRYGASVRNRLFFQQGAVLAVMQLLHRVDFAAPNPISAASYAALFGGGSGRFHVEETRSPLRGDDMCEIVVEALSER</sequence>
<reference evidence="1 2" key="1">
    <citation type="submission" date="2021-04" db="EMBL/GenBank/DDBJ databases">
        <title>Genome analysis of Polyangium sp.</title>
        <authorList>
            <person name="Li Y."/>
            <person name="Wang J."/>
        </authorList>
    </citation>
    <scope>NUCLEOTIDE SEQUENCE [LARGE SCALE GENOMIC DNA]</scope>
    <source>
        <strain evidence="1 2">SDU14</strain>
    </source>
</reference>
<evidence type="ECO:0000313" key="2">
    <source>
        <dbReference type="Proteomes" id="UP001151081"/>
    </source>
</evidence>
<keyword evidence="2" id="KW-1185">Reference proteome</keyword>
<dbReference type="EMBL" id="JAGTJJ010000001">
    <property type="protein sequence ID" value="MDC3979440.1"/>
    <property type="molecule type" value="Genomic_DNA"/>
</dbReference>
<name>A0A9X3WYS8_9BACT</name>
<protein>
    <recommendedName>
        <fullName evidence="3">4-vinyl reductase 4VR domain-containing protein</fullName>
    </recommendedName>
</protein>
<dbReference type="RefSeq" id="WP_272458089.1">
    <property type="nucleotide sequence ID" value="NZ_JAGTJJ010000001.1"/>
</dbReference>
<accession>A0A9X3WYS8</accession>